<dbReference type="PANTHER" id="PTHR31413">
    <property type="entry name" value="AFP HOMOLOG 2"/>
    <property type="match status" value="1"/>
</dbReference>
<organism evidence="7">
    <name type="scientific">Oryza brachyantha</name>
    <name type="common">malo sina</name>
    <dbReference type="NCBI Taxonomy" id="4533"/>
    <lineage>
        <taxon>Eukaryota</taxon>
        <taxon>Viridiplantae</taxon>
        <taxon>Streptophyta</taxon>
        <taxon>Embryophyta</taxon>
        <taxon>Tracheophyta</taxon>
        <taxon>Spermatophyta</taxon>
        <taxon>Magnoliopsida</taxon>
        <taxon>Liliopsida</taxon>
        <taxon>Poales</taxon>
        <taxon>Poaceae</taxon>
        <taxon>BOP clade</taxon>
        <taxon>Oryzoideae</taxon>
        <taxon>Oryzeae</taxon>
        <taxon>Oryzinae</taxon>
        <taxon>Oryza</taxon>
    </lineage>
</organism>
<keyword evidence="8" id="KW-1185">Reference proteome</keyword>
<dbReference type="Gramene" id="OB01G50560.1">
    <property type="protein sequence ID" value="OB01G50560.1"/>
    <property type="gene ID" value="OB01G50560"/>
</dbReference>
<evidence type="ECO:0000313" key="8">
    <source>
        <dbReference type="Proteomes" id="UP000006038"/>
    </source>
</evidence>
<dbReference type="HOGENOM" id="CLU_1252390_0_0_1"/>
<dbReference type="STRING" id="4533.J3L750"/>
<dbReference type="Proteomes" id="UP000006038">
    <property type="component" value="Chromosome 1"/>
</dbReference>
<evidence type="ECO:0000259" key="6">
    <source>
        <dbReference type="Pfam" id="PF16135"/>
    </source>
</evidence>
<accession>J3L750</accession>
<dbReference type="InterPro" id="IPR031307">
    <property type="entry name" value="Ninja_fam"/>
</dbReference>
<evidence type="ECO:0000313" key="7">
    <source>
        <dbReference type="EnsemblPlants" id="OB01G50560.1"/>
    </source>
</evidence>
<name>J3L750_ORYBR</name>
<dbReference type="GO" id="GO:0007165">
    <property type="term" value="P:signal transduction"/>
    <property type="evidence" value="ECO:0007669"/>
    <property type="project" value="InterPro"/>
</dbReference>
<dbReference type="OMA" id="RVFYMVD"/>
<proteinExistence type="inferred from homology"/>
<evidence type="ECO:0000256" key="2">
    <source>
        <dbReference type="ARBA" id="ARBA00006081"/>
    </source>
</evidence>
<comment type="similarity">
    <text evidence="2 4">Belongs to the Ninja family.</text>
</comment>
<dbReference type="GO" id="GO:0005634">
    <property type="term" value="C:nucleus"/>
    <property type="evidence" value="ECO:0007669"/>
    <property type="project" value="UniProtKB-SubCell"/>
</dbReference>
<dbReference type="GO" id="GO:0045892">
    <property type="term" value="P:negative regulation of DNA-templated transcription"/>
    <property type="evidence" value="ECO:0007669"/>
    <property type="project" value="TreeGrafter"/>
</dbReference>
<comment type="function">
    <text evidence="4">Acts as a negative regulator of abscisic acid (ABA) response.</text>
</comment>
<dbReference type="EnsemblPlants" id="OB01G50560.1">
    <property type="protein sequence ID" value="OB01G50560.1"/>
    <property type="gene ID" value="OB01G50560"/>
</dbReference>
<feature type="region of interest" description="Disordered" evidence="5">
    <location>
        <begin position="1"/>
        <end position="82"/>
    </location>
</feature>
<dbReference type="InterPro" id="IPR032308">
    <property type="entry name" value="TDBD"/>
</dbReference>
<dbReference type="PANTHER" id="PTHR31413:SF31">
    <property type="entry name" value="NINJA-FAMILY PROTEIN AFP3"/>
    <property type="match status" value="1"/>
</dbReference>
<evidence type="ECO:0000256" key="5">
    <source>
        <dbReference type="SAM" id="MobiDB-lite"/>
    </source>
</evidence>
<protein>
    <recommendedName>
        <fullName evidence="4">Ninja-family protein</fullName>
    </recommendedName>
    <alternativeName>
        <fullName evidence="4">ABI-binding protein</fullName>
    </alternativeName>
</protein>
<dbReference type="Pfam" id="PF16135">
    <property type="entry name" value="TDBD"/>
    <property type="match status" value="1"/>
</dbReference>
<evidence type="ECO:0000256" key="1">
    <source>
        <dbReference type="ARBA" id="ARBA00004123"/>
    </source>
</evidence>
<dbReference type="AlphaFoldDB" id="J3L750"/>
<feature type="compositionally biased region" description="Basic residues" evidence="5">
    <location>
        <begin position="56"/>
        <end position="66"/>
    </location>
</feature>
<evidence type="ECO:0000256" key="3">
    <source>
        <dbReference type="ARBA" id="ARBA00023242"/>
    </source>
</evidence>
<sequence length="197" mass="21410">MASRRSATGSSITYYPPSGSRTLRMRATPSCDLDDYEDDLPEHVYKPVPAPPQPRGRGRAWSRRNGRQAPPVVQEPEWEPPAPQEPAVVQQEVHNEVVYLVGCPPDVMVATGDGPGGRTVVGYQARRVSESPGAGGNDADNAGRILCSCHGASFTPAEFLLHAGATDVSYPLRRIRTFPWLGGEVAPSVYGYGRRRR</sequence>
<keyword evidence="3 4" id="KW-0539">Nucleus</keyword>
<reference evidence="7" key="2">
    <citation type="submission" date="2013-04" db="UniProtKB">
        <authorList>
            <consortium name="EnsemblPlants"/>
        </authorList>
    </citation>
    <scope>IDENTIFICATION</scope>
</reference>
<evidence type="ECO:0000256" key="4">
    <source>
        <dbReference type="RuleBase" id="RU369029"/>
    </source>
</evidence>
<reference evidence="7" key="1">
    <citation type="journal article" date="2013" name="Nat. Commun.">
        <title>Whole-genome sequencing of Oryza brachyantha reveals mechanisms underlying Oryza genome evolution.</title>
        <authorList>
            <person name="Chen J."/>
            <person name="Huang Q."/>
            <person name="Gao D."/>
            <person name="Wang J."/>
            <person name="Lang Y."/>
            <person name="Liu T."/>
            <person name="Li B."/>
            <person name="Bai Z."/>
            <person name="Luis Goicoechea J."/>
            <person name="Liang C."/>
            <person name="Chen C."/>
            <person name="Zhang W."/>
            <person name="Sun S."/>
            <person name="Liao Y."/>
            <person name="Zhang X."/>
            <person name="Yang L."/>
            <person name="Song C."/>
            <person name="Wang M."/>
            <person name="Shi J."/>
            <person name="Liu G."/>
            <person name="Liu J."/>
            <person name="Zhou H."/>
            <person name="Zhou W."/>
            <person name="Yu Q."/>
            <person name="An N."/>
            <person name="Chen Y."/>
            <person name="Cai Q."/>
            <person name="Wang B."/>
            <person name="Liu B."/>
            <person name="Min J."/>
            <person name="Huang Y."/>
            <person name="Wu H."/>
            <person name="Li Z."/>
            <person name="Zhang Y."/>
            <person name="Yin Y."/>
            <person name="Song W."/>
            <person name="Jiang J."/>
            <person name="Jackson S.A."/>
            <person name="Wing R.A."/>
            <person name="Wang J."/>
            <person name="Chen M."/>
        </authorList>
    </citation>
    <scope>NUCLEOTIDE SEQUENCE [LARGE SCALE GENOMIC DNA]</scope>
    <source>
        <strain evidence="7">cv. IRGC 101232</strain>
    </source>
</reference>
<feature type="compositionally biased region" description="Polar residues" evidence="5">
    <location>
        <begin position="1"/>
        <end position="13"/>
    </location>
</feature>
<feature type="domain" description="Tify" evidence="6">
    <location>
        <begin position="144"/>
        <end position="171"/>
    </location>
</feature>
<comment type="subcellular location">
    <subcellularLocation>
        <location evidence="1 4">Nucleus</location>
    </subcellularLocation>
</comment>